<feature type="compositionally biased region" description="Basic and acidic residues" evidence="2">
    <location>
        <begin position="254"/>
        <end position="266"/>
    </location>
</feature>
<reference evidence="3" key="1">
    <citation type="submission" date="2020-11" db="EMBL/GenBank/DDBJ databases">
        <authorList>
            <consortium name="DOE Joint Genome Institute"/>
            <person name="Ahrendt S."/>
            <person name="Riley R."/>
            <person name="Andreopoulos W."/>
            <person name="LaButti K."/>
            <person name="Pangilinan J."/>
            <person name="Ruiz-duenas F.J."/>
            <person name="Barrasa J.M."/>
            <person name="Sanchez-Garcia M."/>
            <person name="Camarero S."/>
            <person name="Miyauchi S."/>
            <person name="Serrano A."/>
            <person name="Linde D."/>
            <person name="Babiker R."/>
            <person name="Drula E."/>
            <person name="Ayuso-Fernandez I."/>
            <person name="Pacheco R."/>
            <person name="Padilla G."/>
            <person name="Ferreira P."/>
            <person name="Barriuso J."/>
            <person name="Kellner H."/>
            <person name="Castanera R."/>
            <person name="Alfaro M."/>
            <person name="Ramirez L."/>
            <person name="Pisabarro A.G."/>
            <person name="Kuo A."/>
            <person name="Tritt A."/>
            <person name="Lipzen A."/>
            <person name="He G."/>
            <person name="Yan M."/>
            <person name="Ng V."/>
            <person name="Cullen D."/>
            <person name="Martin F."/>
            <person name="Rosso M.-N."/>
            <person name="Henrissat B."/>
            <person name="Hibbett D."/>
            <person name="Martinez A.T."/>
            <person name="Grigoriev I.V."/>
        </authorList>
    </citation>
    <scope>NUCLEOTIDE SEQUENCE</scope>
    <source>
        <strain evidence="3">AH 44721</strain>
    </source>
</reference>
<feature type="compositionally biased region" description="Basic and acidic residues" evidence="2">
    <location>
        <begin position="616"/>
        <end position="639"/>
    </location>
</feature>
<dbReference type="OrthoDB" id="5599269at2759"/>
<feature type="coiled-coil region" evidence="1">
    <location>
        <begin position="108"/>
        <end position="159"/>
    </location>
</feature>
<feature type="compositionally biased region" description="Polar residues" evidence="2">
    <location>
        <begin position="875"/>
        <end position="885"/>
    </location>
</feature>
<organism evidence="3 4">
    <name type="scientific">Gymnopilus junonius</name>
    <name type="common">Spectacular rustgill mushroom</name>
    <name type="synonym">Gymnopilus spectabilis subsp. junonius</name>
    <dbReference type="NCBI Taxonomy" id="109634"/>
    <lineage>
        <taxon>Eukaryota</taxon>
        <taxon>Fungi</taxon>
        <taxon>Dikarya</taxon>
        <taxon>Basidiomycota</taxon>
        <taxon>Agaricomycotina</taxon>
        <taxon>Agaricomycetes</taxon>
        <taxon>Agaricomycetidae</taxon>
        <taxon>Agaricales</taxon>
        <taxon>Agaricineae</taxon>
        <taxon>Hymenogastraceae</taxon>
        <taxon>Gymnopilus</taxon>
    </lineage>
</organism>
<evidence type="ECO:0000256" key="1">
    <source>
        <dbReference type="SAM" id="Coils"/>
    </source>
</evidence>
<feature type="compositionally biased region" description="Low complexity" evidence="2">
    <location>
        <begin position="550"/>
        <end position="585"/>
    </location>
</feature>
<feature type="compositionally biased region" description="Polar residues" evidence="2">
    <location>
        <begin position="827"/>
        <end position="844"/>
    </location>
</feature>
<feature type="compositionally biased region" description="Polar residues" evidence="2">
    <location>
        <begin position="744"/>
        <end position="758"/>
    </location>
</feature>
<evidence type="ECO:0000313" key="4">
    <source>
        <dbReference type="Proteomes" id="UP000724874"/>
    </source>
</evidence>
<accession>A0A9P5NPU4</accession>
<keyword evidence="1" id="KW-0175">Coiled coil</keyword>
<feature type="region of interest" description="Disordered" evidence="2">
    <location>
        <begin position="707"/>
        <end position="1112"/>
    </location>
</feature>
<dbReference type="GO" id="GO:0006897">
    <property type="term" value="P:endocytosis"/>
    <property type="evidence" value="ECO:0007669"/>
    <property type="project" value="TreeGrafter"/>
</dbReference>
<dbReference type="AlphaFoldDB" id="A0A9P5NPU4"/>
<proteinExistence type="predicted"/>
<dbReference type="GO" id="GO:0008289">
    <property type="term" value="F:lipid binding"/>
    <property type="evidence" value="ECO:0007669"/>
    <property type="project" value="TreeGrafter"/>
</dbReference>
<dbReference type="GO" id="GO:0036286">
    <property type="term" value="C:eisosome filament"/>
    <property type="evidence" value="ECO:0007669"/>
    <property type="project" value="TreeGrafter"/>
</dbReference>
<feature type="compositionally biased region" description="Basic and acidic residues" evidence="2">
    <location>
        <begin position="1103"/>
        <end position="1112"/>
    </location>
</feature>
<evidence type="ECO:0000313" key="3">
    <source>
        <dbReference type="EMBL" id="KAF8900730.1"/>
    </source>
</evidence>
<feature type="compositionally biased region" description="Low complexity" evidence="2">
    <location>
        <begin position="962"/>
        <end position="984"/>
    </location>
</feature>
<dbReference type="EMBL" id="JADNYJ010000046">
    <property type="protein sequence ID" value="KAF8900730.1"/>
    <property type="molecule type" value="Genomic_DNA"/>
</dbReference>
<feature type="compositionally biased region" description="Low complexity" evidence="2">
    <location>
        <begin position="911"/>
        <end position="926"/>
    </location>
</feature>
<feature type="region of interest" description="Disordered" evidence="2">
    <location>
        <begin position="397"/>
        <end position="691"/>
    </location>
</feature>
<name>A0A9P5NPU4_GYMJU</name>
<keyword evidence="4" id="KW-1185">Reference proteome</keyword>
<gene>
    <name evidence="3" type="ORF">CPB84DRAFT_1778775</name>
</gene>
<feature type="compositionally biased region" description="Low complexity" evidence="2">
    <location>
        <begin position="794"/>
        <end position="822"/>
    </location>
</feature>
<feature type="compositionally biased region" description="Polar residues" evidence="2">
    <location>
        <begin position="292"/>
        <end position="314"/>
    </location>
</feature>
<feature type="compositionally biased region" description="Polar residues" evidence="2">
    <location>
        <begin position="397"/>
        <end position="410"/>
    </location>
</feature>
<dbReference type="Proteomes" id="UP000724874">
    <property type="component" value="Unassembled WGS sequence"/>
</dbReference>
<dbReference type="Gene3D" id="1.20.1270.60">
    <property type="entry name" value="Arfaptin homology (AH) domain/BAR domain"/>
    <property type="match status" value="1"/>
</dbReference>
<evidence type="ECO:0008006" key="5">
    <source>
        <dbReference type="Google" id="ProtNLM"/>
    </source>
</evidence>
<dbReference type="GO" id="GO:0005886">
    <property type="term" value="C:plasma membrane"/>
    <property type="evidence" value="ECO:0007669"/>
    <property type="project" value="TreeGrafter"/>
</dbReference>
<dbReference type="InterPro" id="IPR027267">
    <property type="entry name" value="AH/BAR_dom_sf"/>
</dbReference>
<dbReference type="PANTHER" id="PTHR31962">
    <property type="entry name" value="SPHINGOLIPID LONG CHAIN BASE-RESPONSIVE PROTEIN PIL1"/>
    <property type="match status" value="1"/>
</dbReference>
<comment type="caution">
    <text evidence="3">The sequence shown here is derived from an EMBL/GenBank/DDBJ whole genome shotgun (WGS) entry which is preliminary data.</text>
</comment>
<dbReference type="InterPro" id="IPR028245">
    <property type="entry name" value="PIL1/LSP1"/>
</dbReference>
<sequence length="1112" mass="119390">MFKTAATRIAHNSTIPALGGNQDLRPLQDLITAEKAVLISLQKLSVDYSKASEALRTWGLNEGDDLGDILSASTTILNHYASALSQYASHGHAVRDHLKAIRTREESLEDLKRRRRTVHRKAEDAEKKLSKMNPEHKNLQMQTETLNRLRDEIRTMDSDIMLEEAALGDFKRTATRMFMGLKFGGLQECCEKGKIVAEYGKVIISEISEELTQPGLPRVLYYGQSRTEHFVAETHRAIDDIALQTVPSVGFRDRRHYDGTLPDVHDQTPLPSIPQEMPPPEPQSAFQFSAPAESQSTLGPVSNLSSGPWSSNDYKPQPVLPPVNTDYLSTGKPYDDKGSGVTVNTGGSSFLNQPFSPQLPQAPQLSSPSFSQGQNGPPQIPGLTLQTVDDFGLNINSRSDGPIDTSNTSGGRFATFPVKTRAPGSSGGYSLSDSPPRHEQEPSFSASIAEALDDRMSQETGGATEGTDRHRMTPWGRNGHAQPLPPPPGAALPADMSNGWSGSNTTRDEALQVPSSHGRGAQRLSSNDDALLAYMTMGSVDEEEEQNHEGPTTDGPGPGGSQIVPQSQAQAQPQPLSRSQSQSQPDFMAPPSQEDEQHRISRHVRFGEVEDVDEEMEKRESLEKERQGQEPVGGDRSRLVESPQPDKVAESEPEQGPVEPSKVPEGISPASIGSSNNDRQRRVPAPSFIPEDERALNAAAAREVTKELEALKINPPLSPVEVGQGRRERNEQPLSPVERGRMPFTTTIGGATGYNDQPRSGRDLSPLPPPSMPFANRSVSPHPYAELNPNPATSSPYGPPYSSNNSPSPSYQQGPYSNQSPYGSPAQGYTQPSYDPQNQGPIPTSSSSSLPPRFQALQQQQSLENPIPPRFQAAARSQSPGSPIHSSLPPRFQTGDSPKVPAPALNLPERTSSPSQQEQQTQPEQSGGRLQALKAAAAGETSSVTPPEYPSPRQLGASPAWNKSSSSLNLKSPSPALGAPAPGARTISAAAFKRPRNTSSDTLHGGSGSGEFVKKSLPSSPYPRRDTNASETAPPPPPAPVPAQIAAPAPDSGARPLSTLADGDDDHYDYISAYVNNSNPNSPSRGEFAPNANSGGGYGEGKFATDLDSGLR</sequence>
<dbReference type="GO" id="GO:0070941">
    <property type="term" value="P:eisosome assembly"/>
    <property type="evidence" value="ECO:0007669"/>
    <property type="project" value="TreeGrafter"/>
</dbReference>
<evidence type="ECO:0000256" key="2">
    <source>
        <dbReference type="SAM" id="MobiDB-lite"/>
    </source>
</evidence>
<feature type="compositionally biased region" description="Polar residues" evidence="2">
    <location>
        <begin position="1074"/>
        <end position="1084"/>
    </location>
</feature>
<dbReference type="Pfam" id="PF13805">
    <property type="entry name" value="Pil1"/>
    <property type="match status" value="1"/>
</dbReference>
<feature type="region of interest" description="Disordered" evidence="2">
    <location>
        <begin position="254"/>
        <end position="379"/>
    </location>
</feature>
<protein>
    <recommendedName>
        <fullName evidence="5">Eisosome component PIL1-domain-containing protein</fullName>
    </recommendedName>
</protein>
<dbReference type="PANTHER" id="PTHR31962:SF6">
    <property type="entry name" value="EISOSOME COMPONENT PIL1-DOMAIN-CONTAINING PROTEIN"/>
    <property type="match status" value="1"/>
</dbReference>
<feature type="compositionally biased region" description="Low complexity" evidence="2">
    <location>
        <begin position="339"/>
        <end position="372"/>
    </location>
</feature>